<dbReference type="GO" id="GO:0005886">
    <property type="term" value="C:plasma membrane"/>
    <property type="evidence" value="ECO:0007669"/>
    <property type="project" value="UniProtKB-SubCell"/>
</dbReference>
<dbReference type="KEGG" id="cthd:CDO33_02410"/>
<dbReference type="PANTHER" id="PTHR43227:SF3">
    <property type="entry name" value="BINDING-PROTEIN-DEPENDENT TRANSPORT SYSTEMS INNER MEMBRANE COMPONENT"/>
    <property type="match status" value="1"/>
</dbReference>
<evidence type="ECO:0000256" key="6">
    <source>
        <dbReference type="ARBA" id="ARBA00023136"/>
    </source>
</evidence>
<dbReference type="InterPro" id="IPR000515">
    <property type="entry name" value="MetI-like"/>
</dbReference>
<dbReference type="InterPro" id="IPR050809">
    <property type="entry name" value="UgpAE/MalFG_permease"/>
</dbReference>
<comment type="subcellular location">
    <subcellularLocation>
        <location evidence="1 7">Cell membrane</location>
        <topology evidence="1 7">Multi-pass membrane protein</topology>
    </subcellularLocation>
</comment>
<comment type="caution">
    <text evidence="9">The sequence shown here is derived from an EMBL/GenBank/DDBJ whole genome shotgun (WGS) entry which is preliminary data.</text>
</comment>
<dbReference type="CDD" id="cd06261">
    <property type="entry name" value="TM_PBP2"/>
    <property type="match status" value="1"/>
</dbReference>
<feature type="transmembrane region" description="Helical" evidence="7">
    <location>
        <begin position="113"/>
        <end position="131"/>
    </location>
</feature>
<evidence type="ECO:0000256" key="2">
    <source>
        <dbReference type="ARBA" id="ARBA00022448"/>
    </source>
</evidence>
<gene>
    <name evidence="9" type="ORF">CDQ84_15100</name>
</gene>
<keyword evidence="6 7" id="KW-0472">Membrane</keyword>
<evidence type="ECO:0000313" key="10">
    <source>
        <dbReference type="Proteomes" id="UP000236151"/>
    </source>
</evidence>
<evidence type="ECO:0000259" key="8">
    <source>
        <dbReference type="PROSITE" id="PS50928"/>
    </source>
</evidence>
<dbReference type="InterPro" id="IPR035906">
    <property type="entry name" value="MetI-like_sf"/>
</dbReference>
<name>A0A2K2F9L0_9CLOT</name>
<dbReference type="AlphaFoldDB" id="A0A2K2F9L0"/>
<keyword evidence="2 7" id="KW-0813">Transport</keyword>
<dbReference type="EMBL" id="NIOJ01000048">
    <property type="protein sequence ID" value="PNT96488.1"/>
    <property type="molecule type" value="Genomic_DNA"/>
</dbReference>
<dbReference type="GO" id="GO:0055085">
    <property type="term" value="P:transmembrane transport"/>
    <property type="evidence" value="ECO:0007669"/>
    <property type="project" value="InterPro"/>
</dbReference>
<sequence length="313" mass="35555">MGKKRRLRLGVTTRREMKGYLFILPWLVGFGIFFAYPMFQSFIYSISSVRITAKARIVKPVGFDNYVYIFTKDIYFAERLRAFFLNTIFSLPVILVFSLMIAMLINQKIKFKGFFRTLFFLPIIVVSGPVLERLISDGATTIPMIEQYGVYDIINEVVPYMLVEPISYLFSQLILILWYSGIPILIYLAGLQKIDINLYEAALIDGASSWVVFWKITLPSLKGIILINAIYTLVFLGTSEINEVIILIKNNMLNPNTGFGIASAMAWTFTVGLGLIMVIIYFIGGREKPAVVQKKLPAKKPEKKAKKILPVRG</sequence>
<keyword evidence="3" id="KW-1003">Cell membrane</keyword>
<feature type="transmembrane region" description="Helical" evidence="7">
    <location>
        <begin position="225"/>
        <end position="248"/>
    </location>
</feature>
<dbReference type="RefSeq" id="WP_103082569.1">
    <property type="nucleotide sequence ID" value="NZ_CP021850.1"/>
</dbReference>
<dbReference type="Proteomes" id="UP000236151">
    <property type="component" value="Unassembled WGS sequence"/>
</dbReference>
<dbReference type="OrthoDB" id="1936922at2"/>
<feature type="transmembrane region" description="Helical" evidence="7">
    <location>
        <begin position="83"/>
        <end position="106"/>
    </location>
</feature>
<evidence type="ECO:0000256" key="3">
    <source>
        <dbReference type="ARBA" id="ARBA00022475"/>
    </source>
</evidence>
<accession>A0A2K2F9L0</accession>
<feature type="transmembrane region" description="Helical" evidence="7">
    <location>
        <begin position="260"/>
        <end position="284"/>
    </location>
</feature>
<keyword evidence="10" id="KW-1185">Reference proteome</keyword>
<reference evidence="9 10" key="1">
    <citation type="submission" date="2017-06" db="EMBL/GenBank/DDBJ databases">
        <title>Investigating the central metabolism of Clostridium thermosuccinogenes.</title>
        <authorList>
            <person name="Koendjbiharie J.G."/>
            <person name="van Kranenburg R."/>
        </authorList>
    </citation>
    <scope>NUCLEOTIDE SEQUENCE [LARGE SCALE GENOMIC DNA]</scope>
    <source>
        <strain evidence="9 10">DSM 5806</strain>
    </source>
</reference>
<dbReference type="Pfam" id="PF00528">
    <property type="entry name" value="BPD_transp_1"/>
    <property type="match status" value="1"/>
</dbReference>
<dbReference type="SUPFAM" id="SSF161098">
    <property type="entry name" value="MetI-like"/>
    <property type="match status" value="1"/>
</dbReference>
<feature type="transmembrane region" description="Helical" evidence="7">
    <location>
        <begin position="20"/>
        <end position="39"/>
    </location>
</feature>
<dbReference type="PROSITE" id="PS50928">
    <property type="entry name" value="ABC_TM1"/>
    <property type="match status" value="1"/>
</dbReference>
<evidence type="ECO:0000256" key="5">
    <source>
        <dbReference type="ARBA" id="ARBA00022989"/>
    </source>
</evidence>
<dbReference type="Gene3D" id="1.10.3720.10">
    <property type="entry name" value="MetI-like"/>
    <property type="match status" value="1"/>
</dbReference>
<keyword evidence="5 7" id="KW-1133">Transmembrane helix</keyword>
<proteinExistence type="inferred from homology"/>
<evidence type="ECO:0000256" key="7">
    <source>
        <dbReference type="RuleBase" id="RU363032"/>
    </source>
</evidence>
<feature type="transmembrane region" description="Helical" evidence="7">
    <location>
        <begin position="166"/>
        <end position="189"/>
    </location>
</feature>
<evidence type="ECO:0000256" key="4">
    <source>
        <dbReference type="ARBA" id="ARBA00022692"/>
    </source>
</evidence>
<evidence type="ECO:0000313" key="9">
    <source>
        <dbReference type="EMBL" id="PNT96488.1"/>
    </source>
</evidence>
<evidence type="ECO:0000256" key="1">
    <source>
        <dbReference type="ARBA" id="ARBA00004651"/>
    </source>
</evidence>
<dbReference type="PANTHER" id="PTHR43227">
    <property type="entry name" value="BLL4140 PROTEIN"/>
    <property type="match status" value="1"/>
</dbReference>
<comment type="similarity">
    <text evidence="7">Belongs to the binding-protein-dependent transport system permease family.</text>
</comment>
<feature type="domain" description="ABC transmembrane type-1" evidence="8">
    <location>
        <begin position="80"/>
        <end position="288"/>
    </location>
</feature>
<organism evidence="9 10">
    <name type="scientific">Clostridium thermosuccinogenes</name>
    <dbReference type="NCBI Taxonomy" id="84032"/>
    <lineage>
        <taxon>Bacteria</taxon>
        <taxon>Bacillati</taxon>
        <taxon>Bacillota</taxon>
        <taxon>Clostridia</taxon>
        <taxon>Eubacteriales</taxon>
        <taxon>Clostridiaceae</taxon>
        <taxon>Clostridium</taxon>
    </lineage>
</organism>
<keyword evidence="4 7" id="KW-0812">Transmembrane</keyword>
<protein>
    <recommendedName>
        <fullName evidence="8">ABC transmembrane type-1 domain-containing protein</fullName>
    </recommendedName>
</protein>